<dbReference type="InterPro" id="IPR017946">
    <property type="entry name" value="PLC-like_Pdiesterase_TIM-brl"/>
</dbReference>
<evidence type="ECO:0000313" key="3">
    <source>
        <dbReference type="Proteomes" id="UP000199415"/>
    </source>
</evidence>
<dbReference type="Pfam" id="PF03009">
    <property type="entry name" value="GDPD"/>
    <property type="match status" value="1"/>
</dbReference>
<dbReference type="PANTHER" id="PTHR46211">
    <property type="entry name" value="GLYCEROPHOSPHORYL DIESTER PHOSPHODIESTERASE"/>
    <property type="match status" value="1"/>
</dbReference>
<dbReference type="AlphaFoldDB" id="A0A1G7TEW3"/>
<dbReference type="PANTHER" id="PTHR46211:SF1">
    <property type="entry name" value="GLYCEROPHOSPHODIESTER PHOSPHODIESTERASE, CYTOPLASMIC"/>
    <property type="match status" value="1"/>
</dbReference>
<protein>
    <submittedName>
        <fullName evidence="2">Glycerophosphoryl diester phosphodiesterase</fullName>
    </submittedName>
</protein>
<sequence>MVPELPRVIGHRGAAGLAPENTLAGLRVAAAAGCTWVEVDVRLSADGVPVLHHDPALARGRTHAEHIAHLTAAELARTDVGARFSPAFAGCTVPPLWAALAEAADLGLGVNLELKADDGDPDGLVAATAAVLAGLESAPPLLISSFEQPAVAAARRRLPDIPRAVLVRRIPANWRERLESLGCCALNVGNRDAGAAGVAAVRAAGFAVTVYTVNDPRRARRLWDWGVTSVFTDRPDRVRG</sequence>
<gene>
    <name evidence="2" type="ORF">SAMN05216241_10954</name>
</gene>
<evidence type="ECO:0000313" key="2">
    <source>
        <dbReference type="EMBL" id="SDG33765.1"/>
    </source>
</evidence>
<dbReference type="STRING" id="1082479.SAMN05216241_10954"/>
<dbReference type="Proteomes" id="UP000199415">
    <property type="component" value="Unassembled WGS sequence"/>
</dbReference>
<keyword evidence="3" id="KW-1185">Reference proteome</keyword>
<dbReference type="InterPro" id="IPR030395">
    <property type="entry name" value="GP_PDE_dom"/>
</dbReference>
<dbReference type="GO" id="GO:0006629">
    <property type="term" value="P:lipid metabolic process"/>
    <property type="evidence" value="ECO:0007669"/>
    <property type="project" value="InterPro"/>
</dbReference>
<dbReference type="PROSITE" id="PS51704">
    <property type="entry name" value="GP_PDE"/>
    <property type="match status" value="1"/>
</dbReference>
<dbReference type="SUPFAM" id="SSF51695">
    <property type="entry name" value="PLC-like phosphodiesterases"/>
    <property type="match status" value="1"/>
</dbReference>
<dbReference type="OrthoDB" id="9787897at2"/>
<organism evidence="2 3">
    <name type="scientific">Limimonas halophila</name>
    <dbReference type="NCBI Taxonomy" id="1082479"/>
    <lineage>
        <taxon>Bacteria</taxon>
        <taxon>Pseudomonadati</taxon>
        <taxon>Pseudomonadota</taxon>
        <taxon>Alphaproteobacteria</taxon>
        <taxon>Rhodospirillales</taxon>
        <taxon>Rhodovibrionaceae</taxon>
        <taxon>Limimonas</taxon>
    </lineage>
</organism>
<proteinExistence type="predicted"/>
<name>A0A1G7TEW3_9PROT</name>
<feature type="domain" description="GP-PDE" evidence="1">
    <location>
        <begin position="6"/>
        <end position="240"/>
    </location>
</feature>
<reference evidence="2 3" key="1">
    <citation type="submission" date="2016-10" db="EMBL/GenBank/DDBJ databases">
        <authorList>
            <person name="de Groot N.N."/>
        </authorList>
    </citation>
    <scope>NUCLEOTIDE SEQUENCE [LARGE SCALE GENOMIC DNA]</scope>
    <source>
        <strain evidence="2 3">DSM 25584</strain>
    </source>
</reference>
<dbReference type="Gene3D" id="3.20.20.190">
    <property type="entry name" value="Phosphatidylinositol (PI) phosphodiesterase"/>
    <property type="match status" value="1"/>
</dbReference>
<dbReference type="GO" id="GO:0008081">
    <property type="term" value="F:phosphoric diester hydrolase activity"/>
    <property type="evidence" value="ECO:0007669"/>
    <property type="project" value="InterPro"/>
</dbReference>
<accession>A0A1G7TEW3</accession>
<dbReference type="EMBL" id="FNCE01000009">
    <property type="protein sequence ID" value="SDG33765.1"/>
    <property type="molecule type" value="Genomic_DNA"/>
</dbReference>
<evidence type="ECO:0000259" key="1">
    <source>
        <dbReference type="PROSITE" id="PS51704"/>
    </source>
</evidence>